<dbReference type="Proteomes" id="UP001596620">
    <property type="component" value="Unassembled WGS sequence"/>
</dbReference>
<evidence type="ECO:0000256" key="1">
    <source>
        <dbReference type="ARBA" id="ARBA00023157"/>
    </source>
</evidence>
<reference evidence="5" key="1">
    <citation type="journal article" date="2019" name="Int. J. Syst. Evol. Microbiol.">
        <title>The Global Catalogue of Microorganisms (GCM) 10K type strain sequencing project: providing services to taxonomists for standard genome sequencing and annotation.</title>
        <authorList>
            <consortium name="The Broad Institute Genomics Platform"/>
            <consortium name="The Broad Institute Genome Sequencing Center for Infectious Disease"/>
            <person name="Wu L."/>
            <person name="Ma J."/>
        </authorList>
    </citation>
    <scope>NUCLEOTIDE SEQUENCE [LARGE SCALE GENOMIC DNA]</scope>
    <source>
        <strain evidence="5">JCM 30234</strain>
    </source>
</reference>
<dbReference type="InterPro" id="IPR000866">
    <property type="entry name" value="AhpC/TSA"/>
</dbReference>
<dbReference type="EC" id="1.11.1.24" evidence="4"/>
<dbReference type="RefSeq" id="WP_382357446.1">
    <property type="nucleotide sequence ID" value="NZ_JBHTGR010000002.1"/>
</dbReference>
<dbReference type="InterPro" id="IPR050553">
    <property type="entry name" value="Thioredoxin_ResA/DsbE_sf"/>
</dbReference>
<keyword evidence="4" id="KW-0575">Peroxidase</keyword>
<dbReference type="InterPro" id="IPR036249">
    <property type="entry name" value="Thioredoxin-like_sf"/>
</dbReference>
<dbReference type="GO" id="GO:0140824">
    <property type="term" value="F:thioredoxin-dependent peroxiredoxin activity"/>
    <property type="evidence" value="ECO:0007669"/>
    <property type="project" value="UniProtKB-EC"/>
</dbReference>
<organism evidence="4 5">
    <name type="scientific">Lentibacillus kimchii</name>
    <dbReference type="NCBI Taxonomy" id="1542911"/>
    <lineage>
        <taxon>Bacteria</taxon>
        <taxon>Bacillati</taxon>
        <taxon>Bacillota</taxon>
        <taxon>Bacilli</taxon>
        <taxon>Bacillales</taxon>
        <taxon>Bacillaceae</taxon>
        <taxon>Lentibacillus</taxon>
    </lineage>
</organism>
<dbReference type="Gene3D" id="3.40.30.10">
    <property type="entry name" value="Glutaredoxin"/>
    <property type="match status" value="1"/>
</dbReference>
<dbReference type="Pfam" id="PF00578">
    <property type="entry name" value="AhpC-TSA"/>
    <property type="match status" value="1"/>
</dbReference>
<dbReference type="InterPro" id="IPR017937">
    <property type="entry name" value="Thioredoxin_CS"/>
</dbReference>
<keyword evidence="5" id="KW-1185">Reference proteome</keyword>
<evidence type="ECO:0000313" key="4">
    <source>
        <dbReference type="EMBL" id="MFC7745970.1"/>
    </source>
</evidence>
<gene>
    <name evidence="4" type="ORF">ACFQU8_01760</name>
</gene>
<sequence length="204" mass="23186">MKKTIIIVVIAGMFAWAVYDLVYDTEDTAQTGEDDFTVQEDSAEESGGADENTDESDEKADPDEVGLNTGNLAPDFELKTMEGETVRLSDYRGERVMINFWASWCPPCRAEVPDLEKFYKNKDIKLLAINLTSTESNESDIDDFIEEYGMTFPVLLDRNTEVANRYGIQPIPSSFMIDSNGRISFRVFGPMNYERMVQEFEKMS</sequence>
<feature type="domain" description="Thioredoxin" evidence="3">
    <location>
        <begin position="67"/>
        <end position="204"/>
    </location>
</feature>
<dbReference type="PANTHER" id="PTHR42852">
    <property type="entry name" value="THIOL:DISULFIDE INTERCHANGE PROTEIN DSBE"/>
    <property type="match status" value="1"/>
</dbReference>
<accession>A0ABW2UTK7</accession>
<dbReference type="EMBL" id="JBHTGR010000002">
    <property type="protein sequence ID" value="MFC7745970.1"/>
    <property type="molecule type" value="Genomic_DNA"/>
</dbReference>
<evidence type="ECO:0000259" key="3">
    <source>
        <dbReference type="PROSITE" id="PS51352"/>
    </source>
</evidence>
<evidence type="ECO:0000256" key="2">
    <source>
        <dbReference type="SAM" id="MobiDB-lite"/>
    </source>
</evidence>
<evidence type="ECO:0000313" key="5">
    <source>
        <dbReference type="Proteomes" id="UP001596620"/>
    </source>
</evidence>
<name>A0ABW2UTK7_9BACI</name>
<dbReference type="SUPFAM" id="SSF52833">
    <property type="entry name" value="Thioredoxin-like"/>
    <property type="match status" value="1"/>
</dbReference>
<dbReference type="PROSITE" id="PS00194">
    <property type="entry name" value="THIOREDOXIN_1"/>
    <property type="match status" value="1"/>
</dbReference>
<protein>
    <submittedName>
        <fullName evidence="4">Peroxiredoxin family protein</fullName>
        <ecNumber evidence="4">1.11.1.24</ecNumber>
    </submittedName>
</protein>
<keyword evidence="1" id="KW-1015">Disulfide bond</keyword>
<comment type="caution">
    <text evidence="4">The sequence shown here is derived from an EMBL/GenBank/DDBJ whole genome shotgun (WGS) entry which is preliminary data.</text>
</comment>
<proteinExistence type="predicted"/>
<feature type="region of interest" description="Disordered" evidence="2">
    <location>
        <begin position="31"/>
        <end position="69"/>
    </location>
</feature>
<keyword evidence="4" id="KW-0560">Oxidoreductase</keyword>
<dbReference type="CDD" id="cd02966">
    <property type="entry name" value="TlpA_like_family"/>
    <property type="match status" value="1"/>
</dbReference>
<dbReference type="PANTHER" id="PTHR42852:SF17">
    <property type="entry name" value="THIOREDOXIN-LIKE PROTEIN HI_1115"/>
    <property type="match status" value="1"/>
</dbReference>
<feature type="compositionally biased region" description="Acidic residues" evidence="2">
    <location>
        <begin position="31"/>
        <end position="64"/>
    </location>
</feature>
<dbReference type="PROSITE" id="PS51352">
    <property type="entry name" value="THIOREDOXIN_2"/>
    <property type="match status" value="1"/>
</dbReference>
<dbReference type="InterPro" id="IPR013766">
    <property type="entry name" value="Thioredoxin_domain"/>
</dbReference>